<dbReference type="EMBL" id="JAKKDV010000007">
    <property type="protein sequence ID" value="MCF7561665.1"/>
    <property type="molecule type" value="Genomic_DNA"/>
</dbReference>
<dbReference type="Gene3D" id="2.60.40.1190">
    <property type="match status" value="1"/>
</dbReference>
<name>A0ABS9IM48_9FLAO</name>
<gene>
    <name evidence="3" type="ORF">L3X39_13540</name>
</gene>
<dbReference type="Pfam" id="PF19313">
    <property type="entry name" value="DUF5916"/>
    <property type="match status" value="1"/>
</dbReference>
<dbReference type="Proteomes" id="UP001200022">
    <property type="component" value="Unassembled WGS sequence"/>
</dbReference>
<protein>
    <submittedName>
        <fullName evidence="3">Carbohydrate binding family 9 domain-containing protein</fullName>
    </submittedName>
</protein>
<evidence type="ECO:0000259" key="2">
    <source>
        <dbReference type="Pfam" id="PF19313"/>
    </source>
</evidence>
<sequence>MKIRHYVFIVTLFSISSILAQVEKKSLKIEKTNTPPKIDGILDDGVWEIADEAKDFTQFRPEMGVVEKQHQKTIVKMTYDDQAIYIAAYLKDKPEDIQKQFTSRDNFGQSDFFAVALNPNNDAQNDTMFFVFSSGTQADATASPSNGEDFGWNAVWDSAVKIVDDGWIVEMKIPYRALRFSNDEVQTWGLQFHRRFRIDNSQYSWNPIDRTKGNVGLYHGELTGIRNIEPPTRLSFYPFTSVIYDNMDTPNYNIGMDVKYGITENFTLDATLIPDFSQAAFDNVRLNLGPFEQTFNEQRQFFTEGVDLFNKGNLFFSRRIGSSPTGSPTVNDNEEVSDYPSEVKTLNALKVSGRTKKGLGIGFFNAITDVTEATITDTLTGISRKEVVEPLANYNILVVDQQFNGNSSVSLINTNVTRDGHFRDANVTGLLADISNKRNTYNIIGQIKMSNLNLTEGIQTGLSSLFYIGKSHGKFRYSFDHSFANEGYDINDLGLNFRNNYSNFGVDASYQIFEPTKKLNNFSINTYVNYRRLYKPDTFTGANFGINLNAQTKKLLWYGFNINFEPGKQYDYFEPRDFENKRFFIYENFGFIGGWFQTNSNKMLSLDFNTGSFAIFDGERDLFGYNFNLEPTVRFNDKFRISYEYSYRNNKGSRGFVNNIGNDIIFGERDIISVENSFSGAYNFNPFHALSLTLRNFWSTVTYDTGLFSLELDGTLSREDGYTTDDVDNPNINFNTWNFDLRYSWQFAPGSQLTALYRNSLFNSNNASKDSYFDSLNTLFDKPLQHIFSLRLQYFIDYNNIKGAFKKKPTS</sequence>
<reference evidence="3 4" key="1">
    <citation type="submission" date="2022-01" db="EMBL/GenBank/DDBJ databases">
        <title>Draft genome sequence of Sabulilitoribacter multivorans KCTC 32326.</title>
        <authorList>
            <person name="Oh J.-S."/>
        </authorList>
    </citation>
    <scope>NUCLEOTIDE SEQUENCE [LARGE SCALE GENOMIC DNA]</scope>
    <source>
        <strain evidence="3 4">M-M16</strain>
    </source>
</reference>
<evidence type="ECO:0000313" key="4">
    <source>
        <dbReference type="Proteomes" id="UP001200022"/>
    </source>
</evidence>
<organism evidence="3 4">
    <name type="scientific">Flaviramulus multivorans</name>
    <dbReference type="NCBI Taxonomy" id="1304750"/>
    <lineage>
        <taxon>Bacteria</taxon>
        <taxon>Pseudomonadati</taxon>
        <taxon>Bacteroidota</taxon>
        <taxon>Flavobacteriia</taxon>
        <taxon>Flavobacteriales</taxon>
        <taxon>Flavobacteriaceae</taxon>
        <taxon>Flaviramulus</taxon>
    </lineage>
</organism>
<comment type="caution">
    <text evidence="3">The sequence shown here is derived from an EMBL/GenBank/DDBJ whole genome shotgun (WGS) entry which is preliminary data.</text>
</comment>
<accession>A0ABS9IM48</accession>
<keyword evidence="4" id="KW-1185">Reference proteome</keyword>
<dbReference type="RefSeq" id="WP_237232399.1">
    <property type="nucleotide sequence ID" value="NZ_JAKKDV010000007.1"/>
</dbReference>
<proteinExistence type="predicted"/>
<feature type="domain" description="Carbohydrate-binding" evidence="1">
    <location>
        <begin position="38"/>
        <end position="192"/>
    </location>
</feature>
<dbReference type="Pfam" id="PF06452">
    <property type="entry name" value="CBM9_1"/>
    <property type="match status" value="1"/>
</dbReference>
<dbReference type="InterPro" id="IPR010502">
    <property type="entry name" value="Carb-bd_dom_fam9"/>
</dbReference>
<feature type="domain" description="DUF5916" evidence="2">
    <location>
        <begin position="230"/>
        <end position="804"/>
    </location>
</feature>
<dbReference type="InterPro" id="IPR045670">
    <property type="entry name" value="DUF5916"/>
</dbReference>
<evidence type="ECO:0000259" key="1">
    <source>
        <dbReference type="Pfam" id="PF06452"/>
    </source>
</evidence>
<dbReference type="CDD" id="cd09618">
    <property type="entry name" value="CBM9_like_2"/>
    <property type="match status" value="1"/>
</dbReference>
<evidence type="ECO:0000313" key="3">
    <source>
        <dbReference type="EMBL" id="MCF7561665.1"/>
    </source>
</evidence>
<dbReference type="SUPFAM" id="SSF49344">
    <property type="entry name" value="CBD9-like"/>
    <property type="match status" value="1"/>
</dbReference>